<proteinExistence type="predicted"/>
<gene>
    <name evidence="1" type="ordered locus">ELI_1855</name>
</gene>
<organism evidence="1 2">
    <name type="scientific">Eubacterium callanderi</name>
    <dbReference type="NCBI Taxonomy" id="53442"/>
    <lineage>
        <taxon>Bacteria</taxon>
        <taxon>Bacillati</taxon>
        <taxon>Bacillota</taxon>
        <taxon>Clostridia</taxon>
        <taxon>Eubacteriales</taxon>
        <taxon>Eubacteriaceae</taxon>
        <taxon>Eubacterium</taxon>
    </lineage>
</organism>
<accession>E3GK86</accession>
<dbReference type="Proteomes" id="UP000006873">
    <property type="component" value="Chromosome"/>
</dbReference>
<evidence type="ECO:0000313" key="1">
    <source>
        <dbReference type="EMBL" id="ADO36839.1"/>
    </source>
</evidence>
<dbReference type="HOGENOM" id="CLU_2989964_0_0_9"/>
<evidence type="ECO:0000313" key="2">
    <source>
        <dbReference type="Proteomes" id="UP000006873"/>
    </source>
</evidence>
<dbReference type="AlphaFoldDB" id="E3GK86"/>
<sequence length="57" mass="7167">MKIYKIIRCFKKTKILFSISNNFNHNIKYLRCNFQQIYVNNISFLYDYWKSILIFLY</sequence>
<reference key="1">
    <citation type="submission" date="2010-09" db="EMBL/GenBank/DDBJ databases">
        <authorList>
            <person name="Roh H."/>
            <person name="Ko H.-J."/>
            <person name="Kim D."/>
            <person name="Choi D.G."/>
            <person name="Park S."/>
            <person name="Kim S."/>
            <person name="Kim K.H."/>
            <person name="Chang I.S."/>
            <person name="Choi I.-G."/>
        </authorList>
    </citation>
    <scope>NUCLEOTIDE SEQUENCE</scope>
    <source>
        <strain>KIST612</strain>
    </source>
</reference>
<keyword evidence="2" id="KW-1185">Reference proteome</keyword>
<dbReference type="KEGG" id="elm:ELI_1855"/>
<protein>
    <submittedName>
        <fullName evidence="1">Uncharacterized protein</fullName>
    </submittedName>
</protein>
<dbReference type="EMBL" id="CP002273">
    <property type="protein sequence ID" value="ADO36839.1"/>
    <property type="molecule type" value="Genomic_DNA"/>
</dbReference>
<name>E3GK86_9FIRM</name>
<reference evidence="1 2" key="2">
    <citation type="journal article" date="2011" name="J. Bacteriol.">
        <title>Complete genome sequence of a carbon monoxide-utilizing acetogen, Eubacterium limosum KIST612.</title>
        <authorList>
            <person name="Roh H."/>
            <person name="Ko H.J."/>
            <person name="Kim D."/>
            <person name="Choi D.G."/>
            <person name="Park S."/>
            <person name="Kim S."/>
            <person name="Chang I.S."/>
            <person name="Choi I.G."/>
        </authorList>
    </citation>
    <scope>NUCLEOTIDE SEQUENCE [LARGE SCALE GENOMIC DNA]</scope>
    <source>
        <strain evidence="1 2">KIST612</strain>
    </source>
</reference>